<dbReference type="InterPro" id="IPR006175">
    <property type="entry name" value="YjgF/YER057c/UK114"/>
</dbReference>
<keyword evidence="4" id="KW-1185">Reference proteome</keyword>
<accession>A0ABS0WUC0</accession>
<name>A0ABS0WUC0_9FLAO</name>
<feature type="region of interest" description="Disordered" evidence="1">
    <location>
        <begin position="26"/>
        <end position="45"/>
    </location>
</feature>
<proteinExistence type="predicted"/>
<gene>
    <name evidence="3" type="ORF">JBL43_15065</name>
</gene>
<sequence length="177" mass="20077">MKTKKLTTLVIALVVAMSFISCNEKTNTDTTGHTETNKHKDAKAEHETPEYFLLRPEVEKAYGYSHAVKIGNSIKISGAVSMDDEGNPTAVGDFEQQMKNCYADLEKILKHYGCTFDDVVKEDVFTTDMAKFLEFASYRTEIYKKHFPTGSWLGVKELAVPEFMIEIELEVHKPKNK</sequence>
<dbReference type="SUPFAM" id="SSF55298">
    <property type="entry name" value="YjgF-like"/>
    <property type="match status" value="1"/>
</dbReference>
<dbReference type="Proteomes" id="UP000623301">
    <property type="component" value="Unassembled WGS sequence"/>
</dbReference>
<organism evidence="3 4">
    <name type="scientific">Aureibaculum flavum</name>
    <dbReference type="NCBI Taxonomy" id="2795986"/>
    <lineage>
        <taxon>Bacteria</taxon>
        <taxon>Pseudomonadati</taxon>
        <taxon>Bacteroidota</taxon>
        <taxon>Flavobacteriia</taxon>
        <taxon>Flavobacteriales</taxon>
        <taxon>Flavobacteriaceae</taxon>
        <taxon>Aureibaculum</taxon>
    </lineage>
</organism>
<dbReference type="PANTHER" id="PTHR43857">
    <property type="entry name" value="BLR7761 PROTEIN"/>
    <property type="match status" value="1"/>
</dbReference>
<comment type="caution">
    <text evidence="3">The sequence shown here is derived from an EMBL/GenBank/DDBJ whole genome shotgun (WGS) entry which is preliminary data.</text>
</comment>
<dbReference type="InterPro" id="IPR035959">
    <property type="entry name" value="RutC-like_sf"/>
</dbReference>
<dbReference type="PANTHER" id="PTHR43857:SF1">
    <property type="entry name" value="YJGH FAMILY PROTEIN"/>
    <property type="match status" value="1"/>
</dbReference>
<dbReference type="PROSITE" id="PS51257">
    <property type="entry name" value="PROKAR_LIPOPROTEIN"/>
    <property type="match status" value="1"/>
</dbReference>
<dbReference type="Gene3D" id="3.30.1330.40">
    <property type="entry name" value="RutC-like"/>
    <property type="match status" value="1"/>
</dbReference>
<dbReference type="EMBL" id="JAEHFJ010000008">
    <property type="protein sequence ID" value="MBJ2175571.1"/>
    <property type="molecule type" value="Genomic_DNA"/>
</dbReference>
<feature type="signal peptide" evidence="2">
    <location>
        <begin position="1"/>
        <end position="23"/>
    </location>
</feature>
<evidence type="ECO:0000313" key="3">
    <source>
        <dbReference type="EMBL" id="MBJ2175571.1"/>
    </source>
</evidence>
<protein>
    <submittedName>
        <fullName evidence="3">RidA family protein</fullName>
    </submittedName>
</protein>
<evidence type="ECO:0000256" key="1">
    <source>
        <dbReference type="SAM" id="MobiDB-lite"/>
    </source>
</evidence>
<keyword evidence="2" id="KW-0732">Signal</keyword>
<evidence type="ECO:0000256" key="2">
    <source>
        <dbReference type="SAM" id="SignalP"/>
    </source>
</evidence>
<evidence type="ECO:0000313" key="4">
    <source>
        <dbReference type="Proteomes" id="UP000623301"/>
    </source>
</evidence>
<feature type="chain" id="PRO_5046384504" evidence="2">
    <location>
        <begin position="24"/>
        <end position="177"/>
    </location>
</feature>
<dbReference type="Pfam" id="PF01042">
    <property type="entry name" value="Ribonuc_L-PSP"/>
    <property type="match status" value="1"/>
</dbReference>
<dbReference type="CDD" id="cd00448">
    <property type="entry name" value="YjgF_YER057c_UK114_family"/>
    <property type="match status" value="1"/>
</dbReference>
<reference evidence="3 4" key="1">
    <citation type="submission" date="2020-12" db="EMBL/GenBank/DDBJ databases">
        <title>Aureibaculum luteum sp. nov. and Aureibaculum flavum sp. nov., novel members of the family Flavobacteriaceae isolated from Antarctic intertidal sediments.</title>
        <authorList>
            <person name="He X."/>
            <person name="Zhang X."/>
        </authorList>
    </citation>
    <scope>NUCLEOTIDE SEQUENCE [LARGE SCALE GENOMIC DNA]</scope>
    <source>
        <strain evidence="3 4">A20</strain>
    </source>
</reference>
<feature type="compositionally biased region" description="Basic and acidic residues" evidence="1">
    <location>
        <begin position="35"/>
        <end position="45"/>
    </location>
</feature>